<organism evidence="10 11">
    <name type="scientific">Demequina muriae</name>
    <dbReference type="NCBI Taxonomy" id="3051664"/>
    <lineage>
        <taxon>Bacteria</taxon>
        <taxon>Bacillati</taxon>
        <taxon>Actinomycetota</taxon>
        <taxon>Actinomycetes</taxon>
        <taxon>Micrococcales</taxon>
        <taxon>Demequinaceae</taxon>
        <taxon>Demequina</taxon>
    </lineage>
</organism>
<dbReference type="RefSeq" id="WP_301142637.1">
    <property type="nucleotide sequence ID" value="NZ_JAUHQA010000001.1"/>
</dbReference>
<dbReference type="NCBIfam" id="TIGR01145">
    <property type="entry name" value="ATP_synt_delta"/>
    <property type="match status" value="1"/>
</dbReference>
<dbReference type="PRINTS" id="PR00125">
    <property type="entry name" value="ATPASEDELTA"/>
</dbReference>
<dbReference type="Pfam" id="PF00213">
    <property type="entry name" value="OSCP"/>
    <property type="match status" value="1"/>
</dbReference>
<reference evidence="10" key="1">
    <citation type="submission" date="2023-06" db="EMBL/GenBank/DDBJ databases">
        <title>Egi l300058.</title>
        <authorList>
            <person name="Gao L."/>
            <person name="Fang B.-Z."/>
            <person name="Li W.-J."/>
        </authorList>
    </citation>
    <scope>NUCLEOTIDE SEQUENCE</scope>
    <source>
        <strain evidence="10">EGI L300058</strain>
    </source>
</reference>
<protein>
    <recommendedName>
        <fullName evidence="8">ATP synthase subunit delta</fullName>
    </recommendedName>
    <alternativeName>
        <fullName evidence="8">ATP synthase F(1) sector subunit delta</fullName>
    </alternativeName>
    <alternativeName>
        <fullName evidence="8">F-type ATPase subunit delta</fullName>
        <shortName evidence="8">F-ATPase subunit delta</shortName>
    </alternativeName>
</protein>
<dbReference type="InterPro" id="IPR000711">
    <property type="entry name" value="ATPase_OSCP/dsu"/>
</dbReference>
<keyword evidence="2 8" id="KW-0813">Transport</keyword>
<evidence type="ECO:0000256" key="6">
    <source>
        <dbReference type="ARBA" id="ARBA00023196"/>
    </source>
</evidence>
<keyword evidence="3 8" id="KW-0375">Hydrogen ion transport</keyword>
<dbReference type="InterPro" id="IPR026015">
    <property type="entry name" value="ATP_synth_OSCP/delta_N_sf"/>
</dbReference>
<evidence type="ECO:0000256" key="8">
    <source>
        <dbReference type="HAMAP-Rule" id="MF_01416"/>
    </source>
</evidence>
<accession>A0ABT8GIA7</accession>
<comment type="function">
    <text evidence="8">This protein is part of the stalk that links CF(0) to CF(1). It either transmits conformational changes from CF(0) to CF(1) or is implicated in proton conduction.</text>
</comment>
<dbReference type="Gene3D" id="1.10.520.20">
    <property type="entry name" value="N-terminal domain of the delta subunit of the F1F0-ATP synthase"/>
    <property type="match status" value="1"/>
</dbReference>
<dbReference type="Proteomes" id="UP001172708">
    <property type="component" value="Unassembled WGS sequence"/>
</dbReference>
<comment type="similarity">
    <text evidence="8">Belongs to the ATPase delta chain family.</text>
</comment>
<dbReference type="InterPro" id="IPR020781">
    <property type="entry name" value="ATPase_OSCP/d_CS"/>
</dbReference>
<dbReference type="HAMAP" id="MF_01416">
    <property type="entry name" value="ATP_synth_delta_bact"/>
    <property type="match status" value="1"/>
</dbReference>
<keyword evidence="7 8" id="KW-0066">ATP synthesis</keyword>
<comment type="subcellular location">
    <subcellularLocation>
        <location evidence="8">Cell membrane</location>
        <topology evidence="8">Peripheral membrane protein</topology>
    </subcellularLocation>
    <subcellularLocation>
        <location evidence="1">Membrane</location>
    </subcellularLocation>
</comment>
<evidence type="ECO:0000256" key="1">
    <source>
        <dbReference type="ARBA" id="ARBA00004370"/>
    </source>
</evidence>
<keyword evidence="4 8" id="KW-0406">Ion transport</keyword>
<keyword evidence="8" id="KW-1003">Cell membrane</keyword>
<evidence type="ECO:0000256" key="9">
    <source>
        <dbReference type="SAM" id="Coils"/>
    </source>
</evidence>
<dbReference type="PANTHER" id="PTHR11910">
    <property type="entry name" value="ATP SYNTHASE DELTA CHAIN"/>
    <property type="match status" value="1"/>
</dbReference>
<evidence type="ECO:0000256" key="7">
    <source>
        <dbReference type="ARBA" id="ARBA00023310"/>
    </source>
</evidence>
<evidence type="ECO:0000256" key="2">
    <source>
        <dbReference type="ARBA" id="ARBA00022448"/>
    </source>
</evidence>
<evidence type="ECO:0000313" key="10">
    <source>
        <dbReference type="EMBL" id="MDN4481119.1"/>
    </source>
</evidence>
<sequence length="270" mass="29077">MRGTSQASRAAVLREFEPVATAAGEDGILIAEQLFAVVDTLDRSGSLRRALTDPARPGADKATLVRRLFGSLDERAVTVVADFANARWSNEHDLAESIDDAGEVAVFSYAEHKGTLEAVEEELFRVERALTAERELLVAMSNRSATKAQRLALLEGTLGGKLRPTTQALLTRVVGMPRGRRLIPAINALLDIAAARRGRSVANVTAAVELSAAQRTRLGDILKQAYGRDMQINVAVDPEVLGGMRVQVGSEVVDGTVLSRLDEARRRLVG</sequence>
<name>A0ABT8GIA7_9MICO</name>
<evidence type="ECO:0000313" key="11">
    <source>
        <dbReference type="Proteomes" id="UP001172708"/>
    </source>
</evidence>
<dbReference type="SUPFAM" id="SSF47928">
    <property type="entry name" value="N-terminal domain of the delta subunit of the F1F0-ATP synthase"/>
    <property type="match status" value="1"/>
</dbReference>
<evidence type="ECO:0000256" key="5">
    <source>
        <dbReference type="ARBA" id="ARBA00023136"/>
    </source>
</evidence>
<keyword evidence="6 8" id="KW-0139">CF(1)</keyword>
<keyword evidence="11" id="KW-1185">Reference proteome</keyword>
<keyword evidence="5 8" id="KW-0472">Membrane</keyword>
<dbReference type="EMBL" id="JAUHQA010000001">
    <property type="protein sequence ID" value="MDN4481119.1"/>
    <property type="molecule type" value="Genomic_DNA"/>
</dbReference>
<comment type="caution">
    <text evidence="10">The sequence shown here is derived from an EMBL/GenBank/DDBJ whole genome shotgun (WGS) entry which is preliminary data.</text>
</comment>
<evidence type="ECO:0000256" key="3">
    <source>
        <dbReference type="ARBA" id="ARBA00022781"/>
    </source>
</evidence>
<evidence type="ECO:0000256" key="4">
    <source>
        <dbReference type="ARBA" id="ARBA00023065"/>
    </source>
</evidence>
<dbReference type="PROSITE" id="PS00389">
    <property type="entry name" value="ATPASE_DELTA"/>
    <property type="match status" value="1"/>
</dbReference>
<keyword evidence="9" id="KW-0175">Coiled coil</keyword>
<proteinExistence type="inferred from homology"/>
<dbReference type="NCBIfam" id="NF009967">
    <property type="entry name" value="PRK13430.1"/>
    <property type="match status" value="1"/>
</dbReference>
<gene>
    <name evidence="8" type="primary">atpH</name>
    <name evidence="10" type="ORF">QQX02_09315</name>
</gene>
<feature type="coiled-coil region" evidence="9">
    <location>
        <begin position="109"/>
        <end position="136"/>
    </location>
</feature>
<comment type="function">
    <text evidence="8">F(1)F(0) ATP synthase produces ATP from ADP in the presence of a proton or sodium gradient. F-type ATPases consist of two structural domains, F(1) containing the extramembraneous catalytic core and F(0) containing the membrane proton channel, linked together by a central stalk and a peripheral stalk. During catalysis, ATP synthesis in the catalytic domain of F(1) is coupled via a rotary mechanism of the central stalk subunits to proton translocation.</text>
</comment>